<dbReference type="InterPro" id="IPR012910">
    <property type="entry name" value="Plug_dom"/>
</dbReference>
<feature type="domain" description="TonB-dependent receptor plug" evidence="1">
    <location>
        <begin position="74"/>
        <end position="138"/>
    </location>
</feature>
<gene>
    <name evidence="2" type="ORF">A4V03_00220</name>
</gene>
<dbReference type="SUPFAM" id="SSF56935">
    <property type="entry name" value="Porins"/>
    <property type="match status" value="1"/>
</dbReference>
<dbReference type="Proteomes" id="UP000092631">
    <property type="component" value="Chromosome"/>
</dbReference>
<dbReference type="OrthoDB" id="9768177at2"/>
<dbReference type="NCBIfam" id="TIGR04056">
    <property type="entry name" value="OMP_RagA_SusC"/>
    <property type="match status" value="1"/>
</dbReference>
<evidence type="ECO:0000313" key="3">
    <source>
        <dbReference type="Proteomes" id="UP000092631"/>
    </source>
</evidence>
<name>A0A1C7GUH2_9BACE</name>
<evidence type="ECO:0000313" key="2">
    <source>
        <dbReference type="EMBL" id="ANU56188.1"/>
    </source>
</evidence>
<reference evidence="3" key="1">
    <citation type="submission" date="2016-04" db="EMBL/GenBank/DDBJ databases">
        <title>Complete Genome Sequences of Twelve Strains of a Stable Defined Moderately Diverse Mouse Microbiota 2 (sDMDMm2).</title>
        <authorList>
            <person name="Uchimura Y."/>
            <person name="Wyss M."/>
            <person name="Brugiroux S."/>
            <person name="Limenitakis J.P."/>
            <person name="Stecher B."/>
            <person name="McCoy K.D."/>
            <person name="Macpherson A.J."/>
        </authorList>
    </citation>
    <scope>NUCLEOTIDE SEQUENCE [LARGE SCALE GENOMIC DNA]</scope>
    <source>
        <strain evidence="3">I48</strain>
    </source>
</reference>
<protein>
    <submittedName>
        <fullName evidence="2">SusC/RagA family protein</fullName>
    </submittedName>
</protein>
<sequence>MKHIYRRFILSAMLVFPAAISVGAQELTGDNASSLQNDSLVQVAFRKVSQNDLLGGTSVVNVEELTKKNYDTWSLAGMQGYVGGYNGNSLWGMDDKLILVDGVPRNIDYISPTEISQITFLKGAQAVVLYGSRAAKGVIMITTKRGRNTDLQVDVRANTGFYIAKSYPEYLGSAEYMTLYNEARANDGLGALYSAEDIYHYGSGENPYRYANVNMYSPDYIKKAYNRSDVTAEISGGNHRAHFYTNINYVRSNDVFKLGEAKHNGTSGLNIRGNVDLTLNDFITAYVNAKVSLYSRRSANGSYYWSAASTFRPNRISPLIPLSYIDAKAVSAWDLVANSNNIIDGKYFLAGTQSDMTNVFGDYYASGYSKATDRSFQFDAGVNIGLDKLLKGLSFHTRFSVDYSTAYTTSYNNSYATYAPSWSNNGGKDIIVGLTKYNEDKKSGVQNISGSKDNQTVLFSGQFDYKNTFNDDHHVSAMLIASGYQQSYSGEYHKTSNVNLGIQAGYNFRNKYYADFGGAVIHSAKLAPGHRNAFSPSLTLGWRLSNESFLEDSPIVDDLVLSASGSILNTDLGIDNYYMYDGYYNQSDGAWWGWRESVSLHSTNSKQGANEDLSFIKRKEFSVNLKTSLWNQMITADASFFVNSIEGKLVTSTTKYPEYFFTYYPTASFRPYINYDNDRRMGFDFNVNYNKRFGKVDFTAGVTGTYYTTKATKRDELYQDKYQYRKGYAIDGLWGLQCLGFFKDEQDIIDSPEQRLGGTVRPGDLKYVDQNNDGVIDDKDQVYLARGGWYGAPLALGINLTAKWKGLTFFVLGTGEFGGHAMKNNESYYWISGEDKYSAVVRGRWTPETAATATYPRLTTESGTNNFYSSDFWMYKTDAFRLSKVQVTYDLPSKWFKNSFVHGVSAYISGSDLLTISKERKALELNVGSSPQCRFYNLGVTATF</sequence>
<dbReference type="KEGG" id="bcae:A4V03_00220"/>
<dbReference type="GeneID" id="82185557"/>
<dbReference type="EMBL" id="CP015401">
    <property type="protein sequence ID" value="ANU56188.1"/>
    <property type="molecule type" value="Genomic_DNA"/>
</dbReference>
<dbReference type="InterPro" id="IPR037066">
    <property type="entry name" value="Plug_dom_sf"/>
</dbReference>
<organism evidence="2 3">
    <name type="scientific">Bacteroides caecimuris</name>
    <dbReference type="NCBI Taxonomy" id="1796613"/>
    <lineage>
        <taxon>Bacteria</taxon>
        <taxon>Pseudomonadati</taxon>
        <taxon>Bacteroidota</taxon>
        <taxon>Bacteroidia</taxon>
        <taxon>Bacteroidales</taxon>
        <taxon>Bacteroidaceae</taxon>
        <taxon>Bacteroides</taxon>
    </lineage>
</organism>
<accession>A0A1C7GUH2</accession>
<dbReference type="InterPro" id="IPR023996">
    <property type="entry name" value="TonB-dep_OMP_SusC/RagA"/>
</dbReference>
<proteinExistence type="predicted"/>
<evidence type="ECO:0000259" key="1">
    <source>
        <dbReference type="Pfam" id="PF07715"/>
    </source>
</evidence>
<dbReference type="Gene3D" id="2.170.130.10">
    <property type="entry name" value="TonB-dependent receptor, plug domain"/>
    <property type="match status" value="1"/>
</dbReference>
<dbReference type="AlphaFoldDB" id="A0A1C7GUH2"/>
<dbReference type="RefSeq" id="WP_065537492.1">
    <property type="nucleotide sequence ID" value="NZ_CAPDLJ010000006.1"/>
</dbReference>
<dbReference type="Pfam" id="PF07715">
    <property type="entry name" value="Plug"/>
    <property type="match status" value="1"/>
</dbReference>
<keyword evidence="3" id="KW-1185">Reference proteome</keyword>